<feature type="compositionally biased region" description="Polar residues" evidence="1">
    <location>
        <begin position="178"/>
        <end position="190"/>
    </location>
</feature>
<protein>
    <submittedName>
        <fullName evidence="2">Uncharacterized protein</fullName>
    </submittedName>
</protein>
<name>B3M660_DROAN</name>
<feature type="region of interest" description="Disordered" evidence="1">
    <location>
        <begin position="50"/>
        <end position="121"/>
    </location>
</feature>
<dbReference type="OrthoDB" id="8058746at2759"/>
<evidence type="ECO:0000256" key="1">
    <source>
        <dbReference type="SAM" id="MobiDB-lite"/>
    </source>
</evidence>
<keyword evidence="3" id="KW-1185">Reference proteome</keyword>
<dbReference type="EMBL" id="CH902618">
    <property type="protein sequence ID" value="EDV40776.1"/>
    <property type="molecule type" value="Genomic_DNA"/>
</dbReference>
<dbReference type="AlphaFoldDB" id="B3M660"/>
<feature type="compositionally biased region" description="Polar residues" evidence="1">
    <location>
        <begin position="72"/>
        <end position="83"/>
    </location>
</feature>
<dbReference type="Proteomes" id="UP000007801">
    <property type="component" value="Unassembled WGS sequence"/>
</dbReference>
<dbReference type="FunCoup" id="B3M660">
    <property type="interactions" value="14"/>
</dbReference>
<feature type="region of interest" description="Disordered" evidence="1">
    <location>
        <begin position="219"/>
        <end position="257"/>
    </location>
</feature>
<dbReference type="HOGENOM" id="CLU_1284502_0_0_1"/>
<proteinExistence type="predicted"/>
<accession>B3M660</accession>
<dbReference type="InParanoid" id="B3M660"/>
<dbReference type="STRING" id="7217.B3M660"/>
<feature type="compositionally biased region" description="Gly residues" evidence="1">
    <location>
        <begin position="107"/>
        <end position="116"/>
    </location>
</feature>
<evidence type="ECO:0000313" key="2">
    <source>
        <dbReference type="EMBL" id="EDV40776.1"/>
    </source>
</evidence>
<evidence type="ECO:0000313" key="3">
    <source>
        <dbReference type="Proteomes" id="UP000007801"/>
    </source>
</evidence>
<gene>
    <name evidence="2" type="primary">Dana\GF10676</name>
    <name evidence="2" type="synonym">dana_GLEANR_10632</name>
    <name evidence="2" type="ORF">GF10676</name>
</gene>
<dbReference type="KEGG" id="dan:6493544"/>
<dbReference type="OMA" id="ECNVHES"/>
<feature type="region of interest" description="Disordered" evidence="1">
    <location>
        <begin position="178"/>
        <end position="201"/>
    </location>
</feature>
<organism evidence="2 3">
    <name type="scientific">Drosophila ananassae</name>
    <name type="common">Fruit fly</name>
    <dbReference type="NCBI Taxonomy" id="7217"/>
    <lineage>
        <taxon>Eukaryota</taxon>
        <taxon>Metazoa</taxon>
        <taxon>Ecdysozoa</taxon>
        <taxon>Arthropoda</taxon>
        <taxon>Hexapoda</taxon>
        <taxon>Insecta</taxon>
        <taxon>Pterygota</taxon>
        <taxon>Neoptera</taxon>
        <taxon>Endopterygota</taxon>
        <taxon>Diptera</taxon>
        <taxon>Brachycera</taxon>
        <taxon>Muscomorpha</taxon>
        <taxon>Ephydroidea</taxon>
        <taxon>Drosophilidae</taxon>
        <taxon>Drosophila</taxon>
        <taxon>Sophophora</taxon>
    </lineage>
</organism>
<sequence length="257" mass="28364">MTNFRIQLLSDNNVVLVQAIGHETEIFLPQLYNERFALRNIIRNRRPNARYDAGEDVPNQGQLPSSHPIASHPNQRPRLTTATAGLAPMGESPPPGGGRGSSTYSGASGGGGGGGEGSDHARPLQFTLKLISNEKVVLVESSGHESEIFLPYLSGQFIAMKRVTANELIQCSRLKSRPQLTPNGALNQPQALPPNYPHQDHLSKRDQLFFNPSQFFFHNNSTDTNTHESEKQVKTRRKRRYQPKYAGAGDQQSAGKR</sequence>
<dbReference type="GeneID" id="6493544"/>
<reference evidence="2 3" key="1">
    <citation type="journal article" date="2007" name="Nature">
        <title>Evolution of genes and genomes on the Drosophila phylogeny.</title>
        <authorList>
            <consortium name="Drosophila 12 Genomes Consortium"/>
            <person name="Clark A.G."/>
            <person name="Eisen M.B."/>
            <person name="Smith D.R."/>
            <person name="Bergman C.M."/>
            <person name="Oliver B."/>
            <person name="Markow T.A."/>
            <person name="Kaufman T.C."/>
            <person name="Kellis M."/>
            <person name="Gelbart W."/>
            <person name="Iyer V.N."/>
            <person name="Pollard D.A."/>
            <person name="Sackton T.B."/>
            <person name="Larracuente A.M."/>
            <person name="Singh N.D."/>
            <person name="Abad J.P."/>
            <person name="Abt D.N."/>
            <person name="Adryan B."/>
            <person name="Aguade M."/>
            <person name="Akashi H."/>
            <person name="Anderson W.W."/>
            <person name="Aquadro C.F."/>
            <person name="Ardell D.H."/>
            <person name="Arguello R."/>
            <person name="Artieri C.G."/>
            <person name="Barbash D.A."/>
            <person name="Barker D."/>
            <person name="Barsanti P."/>
            <person name="Batterham P."/>
            <person name="Batzoglou S."/>
            <person name="Begun D."/>
            <person name="Bhutkar A."/>
            <person name="Blanco E."/>
            <person name="Bosak S.A."/>
            <person name="Bradley R.K."/>
            <person name="Brand A.D."/>
            <person name="Brent M.R."/>
            <person name="Brooks A.N."/>
            <person name="Brown R.H."/>
            <person name="Butlin R.K."/>
            <person name="Caggese C."/>
            <person name="Calvi B.R."/>
            <person name="Bernardo de Carvalho A."/>
            <person name="Caspi A."/>
            <person name="Castrezana S."/>
            <person name="Celniker S.E."/>
            <person name="Chang J.L."/>
            <person name="Chapple C."/>
            <person name="Chatterji S."/>
            <person name="Chinwalla A."/>
            <person name="Civetta A."/>
            <person name="Clifton S.W."/>
            <person name="Comeron J.M."/>
            <person name="Costello J.C."/>
            <person name="Coyne J.A."/>
            <person name="Daub J."/>
            <person name="David R.G."/>
            <person name="Delcher A.L."/>
            <person name="Delehaunty K."/>
            <person name="Do C.B."/>
            <person name="Ebling H."/>
            <person name="Edwards K."/>
            <person name="Eickbush T."/>
            <person name="Evans J.D."/>
            <person name="Filipski A."/>
            <person name="Findeiss S."/>
            <person name="Freyhult E."/>
            <person name="Fulton L."/>
            <person name="Fulton R."/>
            <person name="Garcia A.C."/>
            <person name="Gardiner A."/>
            <person name="Garfield D.A."/>
            <person name="Garvin B.E."/>
            <person name="Gibson G."/>
            <person name="Gilbert D."/>
            <person name="Gnerre S."/>
            <person name="Godfrey J."/>
            <person name="Good R."/>
            <person name="Gotea V."/>
            <person name="Gravely B."/>
            <person name="Greenberg A.J."/>
            <person name="Griffiths-Jones S."/>
            <person name="Gross S."/>
            <person name="Guigo R."/>
            <person name="Gustafson E.A."/>
            <person name="Haerty W."/>
            <person name="Hahn M.W."/>
            <person name="Halligan D.L."/>
            <person name="Halpern A.L."/>
            <person name="Halter G.M."/>
            <person name="Han M.V."/>
            <person name="Heger A."/>
            <person name="Hillier L."/>
            <person name="Hinrichs A.S."/>
            <person name="Holmes I."/>
            <person name="Hoskins R.A."/>
            <person name="Hubisz M.J."/>
            <person name="Hultmark D."/>
            <person name="Huntley M.A."/>
            <person name="Jaffe D.B."/>
            <person name="Jagadeeshan S."/>
            <person name="Jeck W.R."/>
            <person name="Johnson J."/>
            <person name="Jones C.D."/>
            <person name="Jordan W.C."/>
            <person name="Karpen G.H."/>
            <person name="Kataoka E."/>
            <person name="Keightley P.D."/>
            <person name="Kheradpour P."/>
            <person name="Kirkness E.F."/>
            <person name="Koerich L.B."/>
            <person name="Kristiansen K."/>
            <person name="Kudrna D."/>
            <person name="Kulathinal R.J."/>
            <person name="Kumar S."/>
            <person name="Kwok R."/>
            <person name="Lander E."/>
            <person name="Langley C.H."/>
            <person name="Lapoint R."/>
            <person name="Lazzaro B.P."/>
            <person name="Lee S.J."/>
            <person name="Levesque L."/>
            <person name="Li R."/>
            <person name="Lin C.F."/>
            <person name="Lin M.F."/>
            <person name="Lindblad-Toh K."/>
            <person name="Llopart A."/>
            <person name="Long M."/>
            <person name="Low L."/>
            <person name="Lozovsky E."/>
            <person name="Lu J."/>
            <person name="Luo M."/>
            <person name="Machado C.A."/>
            <person name="Makalowski W."/>
            <person name="Marzo M."/>
            <person name="Matsuda M."/>
            <person name="Matzkin L."/>
            <person name="McAllister B."/>
            <person name="McBride C.S."/>
            <person name="McKernan B."/>
            <person name="McKernan K."/>
            <person name="Mendez-Lago M."/>
            <person name="Minx P."/>
            <person name="Mollenhauer M.U."/>
            <person name="Montooth K."/>
            <person name="Mount S.M."/>
            <person name="Mu X."/>
            <person name="Myers E."/>
            <person name="Negre B."/>
            <person name="Newfeld S."/>
            <person name="Nielsen R."/>
            <person name="Noor M.A."/>
            <person name="O'Grady P."/>
            <person name="Pachter L."/>
            <person name="Papaceit M."/>
            <person name="Parisi M.J."/>
            <person name="Parisi M."/>
            <person name="Parts L."/>
            <person name="Pedersen J.S."/>
            <person name="Pesole G."/>
            <person name="Phillippy A.M."/>
            <person name="Ponting C.P."/>
            <person name="Pop M."/>
            <person name="Porcelli D."/>
            <person name="Powell J.R."/>
            <person name="Prohaska S."/>
            <person name="Pruitt K."/>
            <person name="Puig M."/>
            <person name="Quesneville H."/>
            <person name="Ram K.R."/>
            <person name="Rand D."/>
            <person name="Rasmussen M.D."/>
            <person name="Reed L.K."/>
            <person name="Reenan R."/>
            <person name="Reily A."/>
            <person name="Remington K.A."/>
            <person name="Rieger T.T."/>
            <person name="Ritchie M.G."/>
            <person name="Robin C."/>
            <person name="Rogers Y.H."/>
            <person name="Rohde C."/>
            <person name="Rozas J."/>
            <person name="Rubenfield M.J."/>
            <person name="Ruiz A."/>
            <person name="Russo S."/>
            <person name="Salzberg S.L."/>
            <person name="Sanchez-Gracia A."/>
            <person name="Saranga D.J."/>
            <person name="Sato H."/>
            <person name="Schaeffer S.W."/>
            <person name="Schatz M.C."/>
            <person name="Schlenke T."/>
            <person name="Schwartz R."/>
            <person name="Segarra C."/>
            <person name="Singh R.S."/>
            <person name="Sirot L."/>
            <person name="Sirota M."/>
            <person name="Sisneros N.B."/>
            <person name="Smith C.D."/>
            <person name="Smith T.F."/>
            <person name="Spieth J."/>
            <person name="Stage D.E."/>
            <person name="Stark A."/>
            <person name="Stephan W."/>
            <person name="Strausberg R.L."/>
            <person name="Strempel S."/>
            <person name="Sturgill D."/>
            <person name="Sutton G."/>
            <person name="Sutton G.G."/>
            <person name="Tao W."/>
            <person name="Teichmann S."/>
            <person name="Tobari Y.N."/>
            <person name="Tomimura Y."/>
            <person name="Tsolas J.M."/>
            <person name="Valente V.L."/>
            <person name="Venter E."/>
            <person name="Venter J.C."/>
            <person name="Vicario S."/>
            <person name="Vieira F.G."/>
            <person name="Vilella A.J."/>
            <person name="Villasante A."/>
            <person name="Walenz B."/>
            <person name="Wang J."/>
            <person name="Wasserman M."/>
            <person name="Watts T."/>
            <person name="Wilson D."/>
            <person name="Wilson R.K."/>
            <person name="Wing R.A."/>
            <person name="Wolfner M.F."/>
            <person name="Wong A."/>
            <person name="Wong G.K."/>
            <person name="Wu C.I."/>
            <person name="Wu G."/>
            <person name="Yamamoto D."/>
            <person name="Yang H.P."/>
            <person name="Yang S.P."/>
            <person name="Yorke J.A."/>
            <person name="Yoshida K."/>
            <person name="Zdobnov E."/>
            <person name="Zhang P."/>
            <person name="Zhang Y."/>
            <person name="Zimin A.V."/>
            <person name="Baldwin J."/>
            <person name="Abdouelleil A."/>
            <person name="Abdulkadir J."/>
            <person name="Abebe A."/>
            <person name="Abera B."/>
            <person name="Abreu J."/>
            <person name="Acer S.C."/>
            <person name="Aftuck L."/>
            <person name="Alexander A."/>
            <person name="An P."/>
            <person name="Anderson E."/>
            <person name="Anderson S."/>
            <person name="Arachi H."/>
            <person name="Azer M."/>
            <person name="Bachantsang P."/>
            <person name="Barry A."/>
            <person name="Bayul T."/>
            <person name="Berlin A."/>
            <person name="Bessette D."/>
            <person name="Bloom T."/>
            <person name="Blye J."/>
            <person name="Boguslavskiy L."/>
            <person name="Bonnet C."/>
            <person name="Boukhgalter B."/>
            <person name="Bourzgui I."/>
            <person name="Brown A."/>
            <person name="Cahill P."/>
            <person name="Channer S."/>
            <person name="Cheshatsang Y."/>
            <person name="Chuda L."/>
            <person name="Citroen M."/>
            <person name="Collymore A."/>
            <person name="Cooke P."/>
            <person name="Costello M."/>
            <person name="D'Aco K."/>
            <person name="Daza R."/>
            <person name="De Haan G."/>
            <person name="DeGray S."/>
            <person name="DeMaso C."/>
            <person name="Dhargay N."/>
            <person name="Dooley K."/>
            <person name="Dooley E."/>
            <person name="Doricent M."/>
            <person name="Dorje P."/>
            <person name="Dorjee K."/>
            <person name="Dupes A."/>
            <person name="Elong R."/>
            <person name="Falk J."/>
            <person name="Farina A."/>
            <person name="Faro S."/>
            <person name="Ferguson D."/>
            <person name="Fisher S."/>
            <person name="Foley C.D."/>
            <person name="Franke A."/>
            <person name="Friedrich D."/>
            <person name="Gadbois L."/>
            <person name="Gearin G."/>
            <person name="Gearin C.R."/>
            <person name="Giannoukos G."/>
            <person name="Goode T."/>
            <person name="Graham J."/>
            <person name="Grandbois E."/>
            <person name="Grewal S."/>
            <person name="Gyaltsen K."/>
            <person name="Hafez N."/>
            <person name="Hagos B."/>
            <person name="Hall J."/>
            <person name="Henson C."/>
            <person name="Hollinger A."/>
            <person name="Honan T."/>
            <person name="Huard M.D."/>
            <person name="Hughes L."/>
            <person name="Hurhula B."/>
            <person name="Husby M.E."/>
            <person name="Kamat A."/>
            <person name="Kanga B."/>
            <person name="Kashin S."/>
            <person name="Khazanovich D."/>
            <person name="Kisner P."/>
            <person name="Lance K."/>
            <person name="Lara M."/>
            <person name="Lee W."/>
            <person name="Lennon N."/>
            <person name="Letendre F."/>
            <person name="LeVine R."/>
            <person name="Lipovsky A."/>
            <person name="Liu X."/>
            <person name="Liu J."/>
            <person name="Liu S."/>
            <person name="Lokyitsang T."/>
            <person name="Lokyitsang Y."/>
            <person name="Lubonja R."/>
            <person name="Lui A."/>
            <person name="MacDonald P."/>
            <person name="Magnisalis V."/>
            <person name="Maru K."/>
            <person name="Matthews C."/>
            <person name="McCusker W."/>
            <person name="McDonough S."/>
            <person name="Mehta T."/>
            <person name="Meldrim J."/>
            <person name="Meneus L."/>
            <person name="Mihai O."/>
            <person name="Mihalev A."/>
            <person name="Mihova T."/>
            <person name="Mittelman R."/>
            <person name="Mlenga V."/>
            <person name="Montmayeur A."/>
            <person name="Mulrain L."/>
            <person name="Navidi A."/>
            <person name="Naylor J."/>
            <person name="Negash T."/>
            <person name="Nguyen T."/>
            <person name="Nguyen N."/>
            <person name="Nicol R."/>
            <person name="Norbu C."/>
            <person name="Norbu N."/>
            <person name="Novod N."/>
            <person name="O'Neill B."/>
            <person name="Osman S."/>
            <person name="Markiewicz E."/>
            <person name="Oyono O.L."/>
            <person name="Patti C."/>
            <person name="Phunkhang P."/>
            <person name="Pierre F."/>
            <person name="Priest M."/>
            <person name="Raghuraman S."/>
            <person name="Rege F."/>
            <person name="Reyes R."/>
            <person name="Rise C."/>
            <person name="Rogov P."/>
            <person name="Ross K."/>
            <person name="Ryan E."/>
            <person name="Settipalli S."/>
            <person name="Shea T."/>
            <person name="Sherpa N."/>
            <person name="Shi L."/>
            <person name="Shih D."/>
            <person name="Sparrow T."/>
            <person name="Spaulding J."/>
            <person name="Stalker J."/>
            <person name="Stange-Thomann N."/>
            <person name="Stavropoulos S."/>
            <person name="Stone C."/>
            <person name="Strader C."/>
            <person name="Tesfaye S."/>
            <person name="Thomson T."/>
            <person name="Thoulutsang Y."/>
            <person name="Thoulutsang D."/>
            <person name="Topham K."/>
            <person name="Topping I."/>
            <person name="Tsamla T."/>
            <person name="Vassiliev H."/>
            <person name="Vo A."/>
            <person name="Wangchuk T."/>
            <person name="Wangdi T."/>
            <person name="Weiand M."/>
            <person name="Wilkinson J."/>
            <person name="Wilson A."/>
            <person name="Yadav S."/>
            <person name="Young G."/>
            <person name="Yu Q."/>
            <person name="Zembek L."/>
            <person name="Zhong D."/>
            <person name="Zimmer A."/>
            <person name="Zwirko Z."/>
            <person name="Jaffe D.B."/>
            <person name="Alvarez P."/>
            <person name="Brockman W."/>
            <person name="Butler J."/>
            <person name="Chin C."/>
            <person name="Gnerre S."/>
            <person name="Grabherr M."/>
            <person name="Kleber M."/>
            <person name="Mauceli E."/>
            <person name="MacCallum I."/>
        </authorList>
    </citation>
    <scope>NUCLEOTIDE SEQUENCE [LARGE SCALE GENOMIC DNA]</scope>
    <source>
        <strain evidence="3">Tucson 14024-0371.13</strain>
    </source>
</reference>
<dbReference type="PhylomeDB" id="B3M660"/>